<evidence type="ECO:0000313" key="2">
    <source>
        <dbReference type="Proteomes" id="UP001054902"/>
    </source>
</evidence>
<dbReference type="EMBL" id="BLLK01000020">
    <property type="protein sequence ID" value="GFH45453.1"/>
    <property type="molecule type" value="Genomic_DNA"/>
</dbReference>
<comment type="caution">
    <text evidence="1">The sequence shown here is derived from an EMBL/GenBank/DDBJ whole genome shotgun (WGS) entry which is preliminary data.</text>
</comment>
<accession>A0AAD3H0C2</accession>
<proteinExistence type="predicted"/>
<reference evidence="1 2" key="1">
    <citation type="journal article" date="2021" name="Sci. Rep.">
        <title>The genome of the diatom Chaetoceros tenuissimus carries an ancient integrated fragment of an extant virus.</title>
        <authorList>
            <person name="Hongo Y."/>
            <person name="Kimura K."/>
            <person name="Takaki Y."/>
            <person name="Yoshida Y."/>
            <person name="Baba S."/>
            <person name="Kobayashi G."/>
            <person name="Nagasaki K."/>
            <person name="Hano T."/>
            <person name="Tomaru Y."/>
        </authorList>
    </citation>
    <scope>NUCLEOTIDE SEQUENCE [LARGE SCALE GENOMIC DNA]</scope>
    <source>
        <strain evidence="1 2">NIES-3715</strain>
    </source>
</reference>
<organism evidence="1 2">
    <name type="scientific">Chaetoceros tenuissimus</name>
    <dbReference type="NCBI Taxonomy" id="426638"/>
    <lineage>
        <taxon>Eukaryota</taxon>
        <taxon>Sar</taxon>
        <taxon>Stramenopiles</taxon>
        <taxon>Ochrophyta</taxon>
        <taxon>Bacillariophyta</taxon>
        <taxon>Coscinodiscophyceae</taxon>
        <taxon>Chaetocerotophycidae</taxon>
        <taxon>Chaetocerotales</taxon>
        <taxon>Chaetocerotaceae</taxon>
        <taxon>Chaetoceros</taxon>
    </lineage>
</organism>
<keyword evidence="2" id="KW-1185">Reference proteome</keyword>
<evidence type="ECO:0000313" key="1">
    <source>
        <dbReference type="EMBL" id="GFH45453.1"/>
    </source>
</evidence>
<sequence>MIHFAIYLFPDAKDNVHSSRTGSYLFLQKAIPTFRGNTDFSSQYHSLDGEDGEEDTLLFGDDDYYSSTNSLYSINDIVAEEMQNESKVDVALDSNTTSDILVNGTKSSNMTQEASTDISIHDNETLNSTEATAVETSNEIKPNSDSNTTSDILVNGTKSSNMTQEASTDISMNNNETLNSTEATVVETAHDVLEINPNSNITQDIINITHVKEESKIVIHMKKERYCREPYFIGRLSGPSLAKIKWEKQYSSNDTIVAGTYSVPTSERYFIEIIVIMCKGLDMDKPYQSNCLVEPSRHRITVDGAHILASADVKKNSDEIGRWYKTAENMTKAPLFTRYQEHNCRGGAASQPRCQIPADLSRFDPYSFRHKNTDFSLEKTLKGKNGTVCFEGASHARYLSFAAVDVMAPLKNKTDVEAVPTYFKQHTNRARGYNQDKIDSIIAKNCTKVVVGSGQWDLYGKGTSFRDYEASLTNAMKLMKSEFGKRNIDLYFRSTHYNPLGDLKTTCPPSGDFRNPPVIDMYNNITRSLCSQFNISFIDTHDIIGIMWDRAPDWCHYTDVSGKIEAEYILAKIYE</sequence>
<protein>
    <submittedName>
        <fullName evidence="1">Uncharacterized protein</fullName>
    </submittedName>
</protein>
<gene>
    <name evidence="1" type="ORF">CTEN210_01927</name>
</gene>
<name>A0AAD3H0C2_9STRA</name>
<dbReference type="Gene3D" id="3.40.50.1110">
    <property type="entry name" value="SGNH hydrolase"/>
    <property type="match status" value="1"/>
</dbReference>
<dbReference type="InterPro" id="IPR036514">
    <property type="entry name" value="SGNH_hydro_sf"/>
</dbReference>
<dbReference type="AlphaFoldDB" id="A0AAD3H0C2"/>
<dbReference type="SUPFAM" id="SSF52266">
    <property type="entry name" value="SGNH hydrolase"/>
    <property type="match status" value="1"/>
</dbReference>
<dbReference type="Proteomes" id="UP001054902">
    <property type="component" value="Unassembled WGS sequence"/>
</dbReference>